<dbReference type="Proteomes" id="UP001197093">
    <property type="component" value="Unassembled WGS sequence"/>
</dbReference>
<keyword evidence="1" id="KW-0732">Signal</keyword>
<evidence type="ECO:0000259" key="2">
    <source>
        <dbReference type="Pfam" id="PF23584"/>
    </source>
</evidence>
<dbReference type="EMBL" id="JAHCVI010000001">
    <property type="protein sequence ID" value="KAG7292797.1"/>
    <property type="molecule type" value="Genomic_DNA"/>
</dbReference>
<comment type="caution">
    <text evidence="3">The sequence shown here is derived from an EMBL/GenBank/DDBJ whole genome shotgun (WGS) entry which is preliminary data.</text>
</comment>
<dbReference type="AlphaFoldDB" id="A0AAD4F434"/>
<gene>
    <name evidence="3" type="ORF">NEMBOFW57_002841</name>
</gene>
<feature type="chain" id="PRO_5042066295" description="DUF7136 domain-containing protein" evidence="1">
    <location>
        <begin position="17"/>
        <end position="298"/>
    </location>
</feature>
<organism evidence="3 4">
    <name type="scientific">Staphylotrichum longicolle</name>
    <dbReference type="NCBI Taxonomy" id="669026"/>
    <lineage>
        <taxon>Eukaryota</taxon>
        <taxon>Fungi</taxon>
        <taxon>Dikarya</taxon>
        <taxon>Ascomycota</taxon>
        <taxon>Pezizomycotina</taxon>
        <taxon>Sordariomycetes</taxon>
        <taxon>Sordariomycetidae</taxon>
        <taxon>Sordariales</taxon>
        <taxon>Chaetomiaceae</taxon>
        <taxon>Staphylotrichum</taxon>
    </lineage>
</organism>
<accession>A0AAD4F434</accession>
<reference evidence="3" key="1">
    <citation type="submission" date="2023-02" db="EMBL/GenBank/DDBJ databases">
        <authorList>
            <person name="Palmer J.M."/>
        </authorList>
    </citation>
    <scope>NUCLEOTIDE SEQUENCE</scope>
    <source>
        <strain evidence="3">FW57</strain>
    </source>
</reference>
<proteinExistence type="predicted"/>
<dbReference type="InterPro" id="IPR055560">
    <property type="entry name" value="DUF7136"/>
</dbReference>
<dbReference type="Pfam" id="PF23584">
    <property type="entry name" value="DUF7136"/>
    <property type="match status" value="1"/>
</dbReference>
<evidence type="ECO:0000313" key="3">
    <source>
        <dbReference type="EMBL" id="KAG7292797.1"/>
    </source>
</evidence>
<name>A0AAD4F434_9PEZI</name>
<protein>
    <recommendedName>
        <fullName evidence="2">DUF7136 domain-containing protein</fullName>
    </recommendedName>
</protein>
<evidence type="ECO:0000313" key="4">
    <source>
        <dbReference type="Proteomes" id="UP001197093"/>
    </source>
</evidence>
<sequence length="298" mass="32044">MVYSFWKLIILALAASSQQTGPPDIPNQPFEVDAVFPPPAEQTLARQDMPTFKANEVIPLVLAVQSMTAWTVGNRTMLWEWYIMSITAEGKRGPILDHGWFDNADAMKTNPALLVAVTNSSTWYQNDTTRTLAPKAPGDVYLFQWTAGLYANNDSCNFRYPEIPNRYVWKTAAIFDVLSEHEESLYTNATTAAVAIPQAPQCPELDGVYRVTYNATATECQTGVIAVETIQGNPCAAQIDNAMASSISSRVASSTSAWTASPTTTSVPTSTSSGAAGAAHPVQTAMAAACVLCGLAFT</sequence>
<evidence type="ECO:0000256" key="1">
    <source>
        <dbReference type="SAM" id="SignalP"/>
    </source>
</evidence>
<keyword evidence="4" id="KW-1185">Reference proteome</keyword>
<feature type="domain" description="DUF7136" evidence="2">
    <location>
        <begin position="29"/>
        <end position="263"/>
    </location>
</feature>
<feature type="signal peptide" evidence="1">
    <location>
        <begin position="1"/>
        <end position="16"/>
    </location>
</feature>